<sequence>MPSEVLVAIIAFAGTAVGSVGGVLASSRLVNFRLDKIEDKLDKHNHFGDRLTRVETILDIKEEN</sequence>
<organism evidence="1 2">
    <name type="scientific">Acetanaerobacterium elongatum</name>
    <dbReference type="NCBI Taxonomy" id="258515"/>
    <lineage>
        <taxon>Bacteria</taxon>
        <taxon>Bacillati</taxon>
        <taxon>Bacillota</taxon>
        <taxon>Clostridia</taxon>
        <taxon>Eubacteriales</taxon>
        <taxon>Oscillospiraceae</taxon>
        <taxon>Acetanaerobacterium</taxon>
    </lineage>
</organism>
<accession>A0A1G9Z3D9</accession>
<gene>
    <name evidence="1" type="ORF">SAMN05192585_11275</name>
</gene>
<protein>
    <submittedName>
        <fullName evidence="1">Uncharacterized protein</fullName>
    </submittedName>
</protein>
<dbReference type="STRING" id="258515.SAMN05192585_11275"/>
<proteinExistence type="predicted"/>
<reference evidence="1 2" key="1">
    <citation type="submission" date="2016-10" db="EMBL/GenBank/DDBJ databases">
        <authorList>
            <person name="de Groot N.N."/>
        </authorList>
    </citation>
    <scope>NUCLEOTIDE SEQUENCE [LARGE SCALE GENOMIC DNA]</scope>
    <source>
        <strain evidence="1 2">CGMCC 1.5012</strain>
    </source>
</reference>
<dbReference type="OrthoDB" id="2187587at2"/>
<dbReference type="RefSeq" id="WP_092639505.1">
    <property type="nucleotide sequence ID" value="NZ_FNID01000012.1"/>
</dbReference>
<dbReference type="EMBL" id="FNID01000012">
    <property type="protein sequence ID" value="SDN15717.1"/>
    <property type="molecule type" value="Genomic_DNA"/>
</dbReference>
<name>A0A1G9Z3D9_9FIRM</name>
<evidence type="ECO:0000313" key="2">
    <source>
        <dbReference type="Proteomes" id="UP000199182"/>
    </source>
</evidence>
<dbReference type="Proteomes" id="UP000199182">
    <property type="component" value="Unassembled WGS sequence"/>
</dbReference>
<keyword evidence="2" id="KW-1185">Reference proteome</keyword>
<dbReference type="AlphaFoldDB" id="A0A1G9Z3D9"/>
<evidence type="ECO:0000313" key="1">
    <source>
        <dbReference type="EMBL" id="SDN15717.1"/>
    </source>
</evidence>